<protein>
    <submittedName>
        <fullName evidence="1">Large terminase</fullName>
    </submittedName>
</protein>
<sequence length="442" mass="50671">MPRQLTFTDKQLQCLKTPTKTWNIWCGAVRSGKSFATIMQMPLKINKHYDEPCLIVAKTLAMVEKNVLSVLRNQYTDRFIGFIKSTADGRRVVNIFGKEIDCVGANDARSAAKIHGTEYGYVYGDEVVLWDEAFFTMLQSRLSLADSEFDGTCNPESPSHYLKQFMDSPTFDGNCFEFTLWDNPYLPKHYIERLENEYRGTIYYDRFILGKWTSCEGQVFPLFRRDKHYITPDKYTELFNENMGKIRYCIVGGDGATTNDSTALVPLMIFSDGHACVGDIFYHNPKESGQLSNADLIPYIRQWYDDIIRKYALDRGGVRFYTAVDCAAADLVLTMRKNLPTNYNITAMTKKSITQTTDVVNNAFARDLVHILDVGGTYNYVRRRFESGVSQLVIDLERMIWAKGNETYDASVPNDVADAFRYAVNTYYNNPLNMWDTPDFGQ</sequence>
<accession>A0A8S5QXV3</accession>
<name>A0A8S5QXV3_9CAUD</name>
<organism evidence="1">
    <name type="scientific">Siphoviridae sp. ctr592</name>
    <dbReference type="NCBI Taxonomy" id="2826474"/>
    <lineage>
        <taxon>Viruses</taxon>
        <taxon>Duplodnaviria</taxon>
        <taxon>Heunggongvirae</taxon>
        <taxon>Uroviricota</taxon>
        <taxon>Caudoviricetes</taxon>
    </lineage>
</organism>
<dbReference type="Gene3D" id="3.40.50.300">
    <property type="entry name" value="P-loop containing nucleotide triphosphate hydrolases"/>
    <property type="match status" value="1"/>
</dbReference>
<reference evidence="1" key="1">
    <citation type="journal article" date="2021" name="Proc. Natl. Acad. Sci. U.S.A.">
        <title>A Catalog of Tens of Thousands of Viruses from Human Metagenomes Reveals Hidden Associations with Chronic Diseases.</title>
        <authorList>
            <person name="Tisza M.J."/>
            <person name="Buck C.B."/>
        </authorList>
    </citation>
    <scope>NUCLEOTIDE SEQUENCE</scope>
    <source>
        <strain evidence="1">Ctr592</strain>
    </source>
</reference>
<proteinExistence type="predicted"/>
<dbReference type="EMBL" id="BK015757">
    <property type="protein sequence ID" value="DAE23633.1"/>
    <property type="molecule type" value="Genomic_DNA"/>
</dbReference>
<dbReference type="InterPro" id="IPR027417">
    <property type="entry name" value="P-loop_NTPase"/>
</dbReference>
<dbReference type="Pfam" id="PF03237">
    <property type="entry name" value="Terminase_6N"/>
    <property type="match status" value="1"/>
</dbReference>
<dbReference type="Gene3D" id="3.30.420.280">
    <property type="match status" value="1"/>
</dbReference>
<evidence type="ECO:0000313" key="1">
    <source>
        <dbReference type="EMBL" id="DAE23633.1"/>
    </source>
</evidence>